<proteinExistence type="predicted"/>
<reference evidence="1 2" key="1">
    <citation type="submission" date="2017-11" db="EMBL/GenBank/DDBJ databases">
        <title>Complete genome of a free-living desiccation-tolerant cyanobacterium and its photosynthetic adaptation to extreme terrestrial habitat.</title>
        <authorList>
            <person name="Shang J."/>
        </authorList>
    </citation>
    <scope>NUCLEOTIDE SEQUENCE [LARGE SCALE GENOMIC DNA]</scope>
    <source>
        <strain evidence="1 2">CCNUN1</strain>
    </source>
</reference>
<protein>
    <submittedName>
        <fullName evidence="1">Uncharacterized protein</fullName>
    </submittedName>
</protein>
<dbReference type="KEGG" id="nfl:COO91_03776"/>
<sequence>MINGSFVTDLPKLSIYPPEKVQSFESIEVITLHLIALKSLKTLVAIN</sequence>
<evidence type="ECO:0000313" key="2">
    <source>
        <dbReference type="Proteomes" id="UP000232003"/>
    </source>
</evidence>
<accession>A0A2K8SQT3</accession>
<keyword evidence="2" id="KW-1185">Reference proteome</keyword>
<evidence type="ECO:0000313" key="1">
    <source>
        <dbReference type="EMBL" id="AUB37824.1"/>
    </source>
</evidence>
<gene>
    <name evidence="1" type="ORF">COO91_03776</name>
</gene>
<dbReference type="Proteomes" id="UP000232003">
    <property type="component" value="Chromosome"/>
</dbReference>
<organism evidence="1 2">
    <name type="scientific">Nostoc flagelliforme CCNUN1</name>
    <dbReference type="NCBI Taxonomy" id="2038116"/>
    <lineage>
        <taxon>Bacteria</taxon>
        <taxon>Bacillati</taxon>
        <taxon>Cyanobacteriota</taxon>
        <taxon>Cyanophyceae</taxon>
        <taxon>Nostocales</taxon>
        <taxon>Nostocaceae</taxon>
        <taxon>Nostoc</taxon>
    </lineage>
</organism>
<dbReference type="AlphaFoldDB" id="A0A2K8SQT3"/>
<dbReference type="EMBL" id="CP024785">
    <property type="protein sequence ID" value="AUB37824.1"/>
    <property type="molecule type" value="Genomic_DNA"/>
</dbReference>
<name>A0A2K8SQT3_9NOSO</name>